<gene>
    <name evidence="2" type="ORF">DXZ20_30985</name>
</gene>
<dbReference type="Pfam" id="PF00561">
    <property type="entry name" value="Abhydrolase_1"/>
    <property type="match status" value="1"/>
</dbReference>
<name>A0A6M0RUU4_9CYAN</name>
<dbReference type="EMBL" id="QXHD01000004">
    <property type="protein sequence ID" value="NEZ59994.1"/>
    <property type="molecule type" value="Genomic_DNA"/>
</dbReference>
<keyword evidence="3" id="KW-1185">Reference proteome</keyword>
<evidence type="ECO:0000313" key="3">
    <source>
        <dbReference type="Proteomes" id="UP000481033"/>
    </source>
</evidence>
<feature type="domain" description="AB hydrolase-1" evidence="1">
    <location>
        <begin position="25"/>
        <end position="252"/>
    </location>
</feature>
<organism evidence="2 3">
    <name type="scientific">Adonisia turfae CCMR0081</name>
    <dbReference type="NCBI Taxonomy" id="2292702"/>
    <lineage>
        <taxon>Bacteria</taxon>
        <taxon>Bacillati</taxon>
        <taxon>Cyanobacteriota</taxon>
        <taxon>Adonisia</taxon>
        <taxon>Adonisia turfae</taxon>
    </lineage>
</organism>
<protein>
    <submittedName>
        <fullName evidence="2">Alpha/beta hydrolase</fullName>
    </submittedName>
</protein>
<evidence type="ECO:0000259" key="1">
    <source>
        <dbReference type="Pfam" id="PF00561"/>
    </source>
</evidence>
<dbReference type="InterPro" id="IPR050471">
    <property type="entry name" value="AB_hydrolase"/>
</dbReference>
<comment type="caution">
    <text evidence="2">The sequence shown here is derived from an EMBL/GenBank/DDBJ whole genome shotgun (WGS) entry which is preliminary data.</text>
</comment>
<dbReference type="PANTHER" id="PTHR43433:SF5">
    <property type="entry name" value="AB HYDROLASE-1 DOMAIN-CONTAINING PROTEIN"/>
    <property type="match status" value="1"/>
</dbReference>
<accession>A0A6M0RUU4</accession>
<dbReference type="GO" id="GO:0016787">
    <property type="term" value="F:hydrolase activity"/>
    <property type="evidence" value="ECO:0007669"/>
    <property type="project" value="UniProtKB-KW"/>
</dbReference>
<sequence length="294" mass="32431">MTMTPQQQFESAIGTIEYCDIGTGPPILYFHGTGCGNGVVALFEQSLLDAGYRLITPNRPGYYGTTLGRRGSATFCADLAAHLLDHLNVDRVAVIGTSGGGMPAAQFACRYPDYTAALVLQCAQSHRWDNGMWLPNGLGQLLCLFRHSIFEPLLSWHNRQYWQHVQLNPMSCIESLSGTRFYDIQQDPDVLTIITAMSAMGVDCAAKPAGYLNDLAMMVGDESVALDTIACPTLILHDRADPIVPFAHAEWAYRCISEAYLPNIRLGGHLIWHGAHAWIMREKRNSFLKLSLAV</sequence>
<reference evidence="2 3" key="1">
    <citation type="journal article" date="2020" name="Microb. Ecol.">
        <title>Ecogenomics of the Marine Benthic Filamentous Cyanobacterium Adonisia.</title>
        <authorList>
            <person name="Walter J.M."/>
            <person name="Coutinho F.H."/>
            <person name="Leomil L."/>
            <person name="Hargreaves P.I."/>
            <person name="Campeao M.E."/>
            <person name="Vieira V.V."/>
            <person name="Silva B.S."/>
            <person name="Fistarol G.O."/>
            <person name="Salomon P.S."/>
            <person name="Sawabe T."/>
            <person name="Mino S."/>
            <person name="Hosokawa M."/>
            <person name="Miyashita H."/>
            <person name="Maruyama F."/>
            <person name="van Verk M.C."/>
            <person name="Dutilh B.E."/>
            <person name="Thompson C.C."/>
            <person name="Thompson F.L."/>
        </authorList>
    </citation>
    <scope>NUCLEOTIDE SEQUENCE [LARGE SCALE GENOMIC DNA]</scope>
    <source>
        <strain evidence="2 3">CCMR0081</strain>
    </source>
</reference>
<proteinExistence type="predicted"/>
<dbReference type="Proteomes" id="UP000481033">
    <property type="component" value="Unassembled WGS sequence"/>
</dbReference>
<dbReference type="SUPFAM" id="SSF53474">
    <property type="entry name" value="alpha/beta-Hydrolases"/>
    <property type="match status" value="1"/>
</dbReference>
<keyword evidence="2" id="KW-0378">Hydrolase</keyword>
<dbReference type="AlphaFoldDB" id="A0A6M0RUU4"/>
<dbReference type="InterPro" id="IPR029058">
    <property type="entry name" value="AB_hydrolase_fold"/>
</dbReference>
<dbReference type="PRINTS" id="PR00111">
    <property type="entry name" value="ABHYDROLASE"/>
</dbReference>
<evidence type="ECO:0000313" key="2">
    <source>
        <dbReference type="EMBL" id="NEZ59994.1"/>
    </source>
</evidence>
<dbReference type="InterPro" id="IPR000073">
    <property type="entry name" value="AB_hydrolase_1"/>
</dbReference>
<dbReference type="PANTHER" id="PTHR43433">
    <property type="entry name" value="HYDROLASE, ALPHA/BETA FOLD FAMILY PROTEIN"/>
    <property type="match status" value="1"/>
</dbReference>
<dbReference type="Gene3D" id="3.40.50.1820">
    <property type="entry name" value="alpha/beta hydrolase"/>
    <property type="match status" value="1"/>
</dbReference>